<keyword evidence="3" id="KW-1185">Reference proteome</keyword>
<comment type="caution">
    <text evidence="2">The sequence shown here is derived from an EMBL/GenBank/DDBJ whole genome shotgun (WGS) entry which is preliminary data.</text>
</comment>
<name>A0AAE1QMM5_9EUCA</name>
<accession>A0AAE1QMM5</accession>
<evidence type="ECO:0000313" key="3">
    <source>
        <dbReference type="Proteomes" id="UP001292094"/>
    </source>
</evidence>
<gene>
    <name evidence="2" type="ORF">Pmani_001474</name>
</gene>
<sequence length="179" mass="19456">MGNGDSDEKMGNGDNNSDERMGNGDNNSDERMGNGDNNSDERMGNGDNNSDERMGNGDSGDSDDIKKSGGCPCQILLPFQPLLTSPPLCMYCTSPFPSPPFPSHLHIPSAPTFTHPIPSHPCCALPCPAPPRVLSHNVPWQLCRLAAGESFSTWLATGRRRSYILLLVYLLNVNPHQYV</sequence>
<dbReference type="AlphaFoldDB" id="A0AAE1QMM5"/>
<evidence type="ECO:0000313" key="2">
    <source>
        <dbReference type="EMBL" id="KAK4328087.1"/>
    </source>
</evidence>
<evidence type="ECO:0000256" key="1">
    <source>
        <dbReference type="SAM" id="MobiDB-lite"/>
    </source>
</evidence>
<dbReference type="EMBL" id="JAWZYT010000103">
    <property type="protein sequence ID" value="KAK4328087.1"/>
    <property type="molecule type" value="Genomic_DNA"/>
</dbReference>
<reference evidence="2" key="1">
    <citation type="submission" date="2023-11" db="EMBL/GenBank/DDBJ databases">
        <title>Genome assemblies of two species of porcelain crab, Petrolisthes cinctipes and Petrolisthes manimaculis (Anomura: Porcellanidae).</title>
        <authorList>
            <person name="Angst P."/>
        </authorList>
    </citation>
    <scope>NUCLEOTIDE SEQUENCE</scope>
    <source>
        <strain evidence="2">PB745_02</strain>
        <tissue evidence="2">Gill</tissue>
    </source>
</reference>
<proteinExistence type="predicted"/>
<organism evidence="2 3">
    <name type="scientific">Petrolisthes manimaculis</name>
    <dbReference type="NCBI Taxonomy" id="1843537"/>
    <lineage>
        <taxon>Eukaryota</taxon>
        <taxon>Metazoa</taxon>
        <taxon>Ecdysozoa</taxon>
        <taxon>Arthropoda</taxon>
        <taxon>Crustacea</taxon>
        <taxon>Multicrustacea</taxon>
        <taxon>Malacostraca</taxon>
        <taxon>Eumalacostraca</taxon>
        <taxon>Eucarida</taxon>
        <taxon>Decapoda</taxon>
        <taxon>Pleocyemata</taxon>
        <taxon>Anomura</taxon>
        <taxon>Galatheoidea</taxon>
        <taxon>Porcellanidae</taxon>
        <taxon>Petrolisthes</taxon>
    </lineage>
</organism>
<dbReference type="Proteomes" id="UP001292094">
    <property type="component" value="Unassembled WGS sequence"/>
</dbReference>
<protein>
    <submittedName>
        <fullName evidence="2">Uncharacterized protein</fullName>
    </submittedName>
</protein>
<feature type="region of interest" description="Disordered" evidence="1">
    <location>
        <begin position="1"/>
        <end position="65"/>
    </location>
</feature>
<feature type="compositionally biased region" description="Basic and acidic residues" evidence="1">
    <location>
        <begin position="1"/>
        <end position="55"/>
    </location>
</feature>